<reference evidence="1" key="1">
    <citation type="submission" date="2020-01" db="EMBL/GenBank/DDBJ databases">
        <authorList>
            <person name="Meier V. D."/>
            <person name="Meier V D."/>
        </authorList>
    </citation>
    <scope>NUCLEOTIDE SEQUENCE</scope>
    <source>
        <strain evidence="1">HLG_WM_MAG_10</strain>
    </source>
</reference>
<accession>A0A6S6THD5</accession>
<name>A0A6S6THD5_9BACT</name>
<sequence length="177" mass="20603">MLRLGIAIFVSTCWMACAKIDTQKTCQGEWSYIVGDTAYCELLIEGGRVFPYHNDELNSYSYPYKIQMDTFYIYGNEGTIVEQSPIKYIDANTFQILGITPSKLRRISYPEAAFNSLSKYKYRAYKLSLGKSMVELYEENVFEEIEEAKRNFESTFQERRSIALYKWGKKTASKNLK</sequence>
<dbReference type="EMBL" id="CACVAQ010000216">
    <property type="protein sequence ID" value="CAA6814308.1"/>
    <property type="molecule type" value="Genomic_DNA"/>
</dbReference>
<evidence type="ECO:0000313" key="1">
    <source>
        <dbReference type="EMBL" id="CAA6814308.1"/>
    </source>
</evidence>
<dbReference type="AlphaFoldDB" id="A0A6S6THD5"/>
<proteinExistence type="predicted"/>
<organism evidence="1">
    <name type="scientific">uncultured Aureispira sp</name>
    <dbReference type="NCBI Taxonomy" id="1331704"/>
    <lineage>
        <taxon>Bacteria</taxon>
        <taxon>Pseudomonadati</taxon>
        <taxon>Bacteroidota</taxon>
        <taxon>Saprospiria</taxon>
        <taxon>Saprospirales</taxon>
        <taxon>Saprospiraceae</taxon>
        <taxon>Aureispira</taxon>
        <taxon>environmental samples</taxon>
    </lineage>
</organism>
<protein>
    <submittedName>
        <fullName evidence="1">Uncharacterized protein</fullName>
    </submittedName>
</protein>
<gene>
    <name evidence="1" type="ORF">HELGO_WM41067</name>
</gene>